<dbReference type="AlphaFoldDB" id="A0A1W1ZGP2"/>
<dbReference type="PANTHER" id="PTHR43133:SF46">
    <property type="entry name" value="RNA POLYMERASE SIGMA-70 FACTOR ECF SUBFAMILY"/>
    <property type="match status" value="1"/>
</dbReference>
<dbReference type="InterPro" id="IPR013249">
    <property type="entry name" value="RNA_pol_sigma70_r4_t2"/>
</dbReference>
<dbReference type="Proteomes" id="UP000192756">
    <property type="component" value="Unassembled WGS sequence"/>
</dbReference>
<dbReference type="GO" id="GO:0016987">
    <property type="term" value="F:sigma factor activity"/>
    <property type="evidence" value="ECO:0007669"/>
    <property type="project" value="UniProtKB-KW"/>
</dbReference>
<keyword evidence="3" id="KW-0731">Sigma factor</keyword>
<dbReference type="SUPFAM" id="SSF88659">
    <property type="entry name" value="Sigma3 and sigma4 domains of RNA polymerase sigma factors"/>
    <property type="match status" value="1"/>
</dbReference>
<dbReference type="OrthoDB" id="659569at2"/>
<dbReference type="Pfam" id="PF04542">
    <property type="entry name" value="Sigma70_r2"/>
    <property type="match status" value="1"/>
</dbReference>
<evidence type="ECO:0000256" key="2">
    <source>
        <dbReference type="ARBA" id="ARBA00023015"/>
    </source>
</evidence>
<evidence type="ECO:0000259" key="6">
    <source>
        <dbReference type="Pfam" id="PF08281"/>
    </source>
</evidence>
<organism evidence="7 8">
    <name type="scientific">Pedobacter africanus</name>
    <dbReference type="NCBI Taxonomy" id="151894"/>
    <lineage>
        <taxon>Bacteria</taxon>
        <taxon>Pseudomonadati</taxon>
        <taxon>Bacteroidota</taxon>
        <taxon>Sphingobacteriia</taxon>
        <taxon>Sphingobacteriales</taxon>
        <taxon>Sphingobacteriaceae</taxon>
        <taxon>Pedobacter</taxon>
    </lineage>
</organism>
<evidence type="ECO:0000313" key="7">
    <source>
        <dbReference type="EMBL" id="SMC47231.1"/>
    </source>
</evidence>
<dbReference type="GO" id="GO:0006352">
    <property type="term" value="P:DNA-templated transcription initiation"/>
    <property type="evidence" value="ECO:0007669"/>
    <property type="project" value="InterPro"/>
</dbReference>
<accession>A0A1W1ZGP2</accession>
<reference evidence="8" key="1">
    <citation type="submission" date="2017-04" db="EMBL/GenBank/DDBJ databases">
        <authorList>
            <person name="Varghese N."/>
            <person name="Submissions S."/>
        </authorList>
    </citation>
    <scope>NUCLEOTIDE SEQUENCE [LARGE SCALE GENOMIC DNA]</scope>
    <source>
        <strain evidence="8">DSM 12126</strain>
    </source>
</reference>
<sequence length="192" mass="22596">MTGYNGYTDQQLITLLKEGDHSAYARLYDRYFQLLFVYAFKRLKNEAEAKDVVQDFFTVLWVKRGTLNFNCAISAYCFTAVNNRIIDLFLHKRVTDKYMGSISFPTEQEEAKTDHLVREKQLMAYIDKEIQALPVKMRKIFELSRKSNYTYKEIADELSISEKTVHRQMSNALMRLRAKLGLFVFLMLLTKI</sequence>
<dbReference type="InterPro" id="IPR013324">
    <property type="entry name" value="RNA_pol_sigma_r3/r4-like"/>
</dbReference>
<evidence type="ECO:0000256" key="1">
    <source>
        <dbReference type="ARBA" id="ARBA00010641"/>
    </source>
</evidence>
<dbReference type="STRING" id="151894.SAMN04488524_0687"/>
<evidence type="ECO:0000313" key="8">
    <source>
        <dbReference type="Proteomes" id="UP000192756"/>
    </source>
</evidence>
<dbReference type="InterPro" id="IPR014327">
    <property type="entry name" value="RNA_pol_sigma70_bacteroid"/>
</dbReference>
<keyword evidence="2" id="KW-0805">Transcription regulation</keyword>
<dbReference type="GO" id="GO:0003677">
    <property type="term" value="F:DNA binding"/>
    <property type="evidence" value="ECO:0007669"/>
    <property type="project" value="InterPro"/>
</dbReference>
<dbReference type="InterPro" id="IPR014284">
    <property type="entry name" value="RNA_pol_sigma-70_dom"/>
</dbReference>
<dbReference type="InterPro" id="IPR036388">
    <property type="entry name" value="WH-like_DNA-bd_sf"/>
</dbReference>
<dbReference type="RefSeq" id="WP_084237002.1">
    <property type="nucleotide sequence ID" value="NZ_FWXT01000001.1"/>
</dbReference>
<protein>
    <submittedName>
        <fullName evidence="7">RNA polymerase sigma-70 factor, ECF subfamily</fullName>
    </submittedName>
</protein>
<comment type="similarity">
    <text evidence="1">Belongs to the sigma-70 factor family. ECF subfamily.</text>
</comment>
<dbReference type="NCBIfam" id="TIGR02937">
    <property type="entry name" value="sigma70-ECF"/>
    <property type="match status" value="1"/>
</dbReference>
<dbReference type="SUPFAM" id="SSF88946">
    <property type="entry name" value="Sigma2 domain of RNA polymerase sigma factors"/>
    <property type="match status" value="1"/>
</dbReference>
<proteinExistence type="inferred from homology"/>
<feature type="domain" description="RNA polymerase sigma factor 70 region 4 type 2" evidence="6">
    <location>
        <begin position="125"/>
        <end position="176"/>
    </location>
</feature>
<dbReference type="Gene3D" id="1.10.10.10">
    <property type="entry name" value="Winged helix-like DNA-binding domain superfamily/Winged helix DNA-binding domain"/>
    <property type="match status" value="1"/>
</dbReference>
<evidence type="ECO:0000256" key="3">
    <source>
        <dbReference type="ARBA" id="ARBA00023082"/>
    </source>
</evidence>
<keyword evidence="8" id="KW-1185">Reference proteome</keyword>
<dbReference type="Pfam" id="PF08281">
    <property type="entry name" value="Sigma70_r4_2"/>
    <property type="match status" value="1"/>
</dbReference>
<dbReference type="CDD" id="cd06171">
    <property type="entry name" value="Sigma70_r4"/>
    <property type="match status" value="1"/>
</dbReference>
<dbReference type="InterPro" id="IPR039425">
    <property type="entry name" value="RNA_pol_sigma-70-like"/>
</dbReference>
<gene>
    <name evidence="7" type="ORF">SAMN04488524_0687</name>
</gene>
<dbReference type="Gene3D" id="1.10.1740.10">
    <property type="match status" value="1"/>
</dbReference>
<dbReference type="InterPro" id="IPR013325">
    <property type="entry name" value="RNA_pol_sigma_r2"/>
</dbReference>
<evidence type="ECO:0000256" key="4">
    <source>
        <dbReference type="ARBA" id="ARBA00023163"/>
    </source>
</evidence>
<evidence type="ECO:0000259" key="5">
    <source>
        <dbReference type="Pfam" id="PF04542"/>
    </source>
</evidence>
<feature type="domain" description="RNA polymerase sigma-70 region 2" evidence="5">
    <location>
        <begin position="27"/>
        <end position="91"/>
    </location>
</feature>
<dbReference type="PANTHER" id="PTHR43133">
    <property type="entry name" value="RNA POLYMERASE ECF-TYPE SIGMA FACTO"/>
    <property type="match status" value="1"/>
</dbReference>
<keyword evidence="4" id="KW-0804">Transcription</keyword>
<name>A0A1W1ZGP2_9SPHI</name>
<dbReference type="EMBL" id="FWXT01000001">
    <property type="protein sequence ID" value="SMC47231.1"/>
    <property type="molecule type" value="Genomic_DNA"/>
</dbReference>
<dbReference type="NCBIfam" id="TIGR02985">
    <property type="entry name" value="Sig70_bacteroi1"/>
    <property type="match status" value="1"/>
</dbReference>
<dbReference type="InterPro" id="IPR007627">
    <property type="entry name" value="RNA_pol_sigma70_r2"/>
</dbReference>